<dbReference type="RefSeq" id="WP_106708988.1">
    <property type="nucleotide sequence ID" value="NZ_PGGO01000001.1"/>
</dbReference>
<dbReference type="OrthoDB" id="7375326at2"/>
<feature type="chain" id="PRO_5015119717" description="Invasion associated locus B family protein" evidence="1">
    <location>
        <begin position="28"/>
        <end position="193"/>
    </location>
</feature>
<evidence type="ECO:0000313" key="3">
    <source>
        <dbReference type="Proteomes" id="UP000241444"/>
    </source>
</evidence>
<evidence type="ECO:0000313" key="2">
    <source>
        <dbReference type="EMBL" id="PSH70550.1"/>
    </source>
</evidence>
<dbReference type="InterPro" id="IPR038696">
    <property type="entry name" value="IalB_sf"/>
</dbReference>
<accession>A0A2P7BVR9</accession>
<evidence type="ECO:0000256" key="1">
    <source>
        <dbReference type="SAM" id="SignalP"/>
    </source>
</evidence>
<gene>
    <name evidence="2" type="ORF">CU102_00345</name>
</gene>
<keyword evidence="3" id="KW-1185">Reference proteome</keyword>
<proteinExistence type="predicted"/>
<dbReference type="AlphaFoldDB" id="A0A2P7BVR9"/>
<feature type="signal peptide" evidence="1">
    <location>
        <begin position="1"/>
        <end position="27"/>
    </location>
</feature>
<sequence>MIRQALKRPISLACLLLSGLLSPPAAGHELSNSGYSIKPSEVSVPQGAEIGRFRRMIQPFENWTLICDENLKTMKKVCNITQTILDGEGQFAFSWSLAATEGGKPMMILRTRPNLGQNKPVTLKFPGCETPVTAATHACDASVCIALFPVGPVLREQIAKAVTAQISYEADPEAALAFGAPLDGLAEALAAIK</sequence>
<organism evidence="2 3">
    <name type="scientific">Phyllobacterium brassicacearum</name>
    <dbReference type="NCBI Taxonomy" id="314235"/>
    <lineage>
        <taxon>Bacteria</taxon>
        <taxon>Pseudomonadati</taxon>
        <taxon>Pseudomonadota</taxon>
        <taxon>Alphaproteobacteria</taxon>
        <taxon>Hyphomicrobiales</taxon>
        <taxon>Phyllobacteriaceae</taxon>
        <taxon>Phyllobacterium</taxon>
    </lineage>
</organism>
<name>A0A2P7BVR9_9HYPH</name>
<keyword evidence="1" id="KW-0732">Signal</keyword>
<evidence type="ECO:0008006" key="4">
    <source>
        <dbReference type="Google" id="ProtNLM"/>
    </source>
</evidence>
<dbReference type="Proteomes" id="UP000241444">
    <property type="component" value="Unassembled WGS sequence"/>
</dbReference>
<dbReference type="EMBL" id="PGGO01000001">
    <property type="protein sequence ID" value="PSH70550.1"/>
    <property type="molecule type" value="Genomic_DNA"/>
</dbReference>
<dbReference type="Pfam" id="PF06776">
    <property type="entry name" value="IalB"/>
    <property type="match status" value="1"/>
</dbReference>
<protein>
    <recommendedName>
        <fullName evidence="4">Invasion associated locus B family protein</fullName>
    </recommendedName>
</protein>
<dbReference type="InterPro" id="IPR010642">
    <property type="entry name" value="Invasion_prot_B"/>
</dbReference>
<reference evidence="3" key="1">
    <citation type="submission" date="2017-11" db="EMBL/GenBank/DDBJ databases">
        <authorList>
            <person name="Kuznetsova I."/>
            <person name="Sazanova A."/>
            <person name="Chirak E."/>
            <person name="Safronova V."/>
            <person name="Willems A."/>
        </authorList>
    </citation>
    <scope>NUCLEOTIDE SEQUENCE [LARGE SCALE GENOMIC DNA]</scope>
    <source>
        <strain evidence="3">STM 196</strain>
    </source>
</reference>
<comment type="caution">
    <text evidence="2">The sequence shown here is derived from an EMBL/GenBank/DDBJ whole genome shotgun (WGS) entry which is preliminary data.</text>
</comment>
<dbReference type="Gene3D" id="2.60.40.1880">
    <property type="entry name" value="Invasion associated locus B (IalB) protein"/>
    <property type="match status" value="1"/>
</dbReference>